<organism evidence="1 2">
    <name type="scientific">Ixodes persulcatus</name>
    <name type="common">Taiga tick</name>
    <dbReference type="NCBI Taxonomy" id="34615"/>
    <lineage>
        <taxon>Eukaryota</taxon>
        <taxon>Metazoa</taxon>
        <taxon>Ecdysozoa</taxon>
        <taxon>Arthropoda</taxon>
        <taxon>Chelicerata</taxon>
        <taxon>Arachnida</taxon>
        <taxon>Acari</taxon>
        <taxon>Parasitiformes</taxon>
        <taxon>Ixodida</taxon>
        <taxon>Ixodoidea</taxon>
        <taxon>Ixodidae</taxon>
        <taxon>Ixodinae</taxon>
        <taxon>Ixodes</taxon>
    </lineage>
</organism>
<dbReference type="EMBL" id="JABSTQ010009134">
    <property type="protein sequence ID" value="KAG0432604.1"/>
    <property type="molecule type" value="Genomic_DNA"/>
</dbReference>
<sequence>MKKLRRRPQKLPSMMTKQVLSVARARPENYPWLYGKLRHDDKDNPKRENVSKEVARLLGIVRCKRHLKNKVAAKVAGTERSGFGTSDVCKPKWIYFGSLRFLTVILVFKLLPRCWVDREAKGRRLLLNHLLARDVRQMADVVLINPHPFFLNREKAPKREYFTADRYHIHRILGVRKMSKLIKVHVKKKLGAQWIGVRHCLELPQIYSCSHCRTRDHKLWLCLNFIRHQ</sequence>
<protein>
    <submittedName>
        <fullName evidence="1">Uncharacterized protein</fullName>
    </submittedName>
</protein>
<dbReference type="Proteomes" id="UP000805193">
    <property type="component" value="Unassembled WGS sequence"/>
</dbReference>
<reference evidence="1 2" key="1">
    <citation type="journal article" date="2020" name="Cell">
        <title>Large-Scale Comparative Analyses of Tick Genomes Elucidate Their Genetic Diversity and Vector Capacities.</title>
        <authorList>
            <consortium name="Tick Genome and Microbiome Consortium (TIGMIC)"/>
            <person name="Jia N."/>
            <person name="Wang J."/>
            <person name="Shi W."/>
            <person name="Du L."/>
            <person name="Sun Y."/>
            <person name="Zhan W."/>
            <person name="Jiang J.F."/>
            <person name="Wang Q."/>
            <person name="Zhang B."/>
            <person name="Ji P."/>
            <person name="Bell-Sakyi L."/>
            <person name="Cui X.M."/>
            <person name="Yuan T.T."/>
            <person name="Jiang B.G."/>
            <person name="Yang W.F."/>
            <person name="Lam T.T."/>
            <person name="Chang Q.C."/>
            <person name="Ding S.J."/>
            <person name="Wang X.J."/>
            <person name="Zhu J.G."/>
            <person name="Ruan X.D."/>
            <person name="Zhao L."/>
            <person name="Wei J.T."/>
            <person name="Ye R.Z."/>
            <person name="Que T.C."/>
            <person name="Du C.H."/>
            <person name="Zhou Y.H."/>
            <person name="Cheng J.X."/>
            <person name="Dai P.F."/>
            <person name="Guo W.B."/>
            <person name="Han X.H."/>
            <person name="Huang E.J."/>
            <person name="Li L.F."/>
            <person name="Wei W."/>
            <person name="Gao Y.C."/>
            <person name="Liu J.Z."/>
            <person name="Shao H.Z."/>
            <person name="Wang X."/>
            <person name="Wang C.C."/>
            <person name="Yang T.C."/>
            <person name="Huo Q.B."/>
            <person name="Li W."/>
            <person name="Chen H.Y."/>
            <person name="Chen S.E."/>
            <person name="Zhou L.G."/>
            <person name="Ni X.B."/>
            <person name="Tian J.H."/>
            <person name="Sheng Y."/>
            <person name="Liu T."/>
            <person name="Pan Y.S."/>
            <person name="Xia L.Y."/>
            <person name="Li J."/>
            <person name="Zhao F."/>
            <person name="Cao W.C."/>
        </authorList>
    </citation>
    <scope>NUCLEOTIDE SEQUENCE [LARGE SCALE GENOMIC DNA]</scope>
    <source>
        <strain evidence="1">Iper-2018</strain>
    </source>
</reference>
<gene>
    <name evidence="1" type="ORF">HPB47_020675</name>
</gene>
<evidence type="ECO:0000313" key="2">
    <source>
        <dbReference type="Proteomes" id="UP000805193"/>
    </source>
</evidence>
<proteinExistence type="predicted"/>
<name>A0AC60QEV2_IXOPE</name>
<comment type="caution">
    <text evidence="1">The sequence shown here is derived from an EMBL/GenBank/DDBJ whole genome shotgun (WGS) entry which is preliminary data.</text>
</comment>
<keyword evidence="2" id="KW-1185">Reference proteome</keyword>
<accession>A0AC60QEV2</accession>
<evidence type="ECO:0000313" key="1">
    <source>
        <dbReference type="EMBL" id="KAG0432604.1"/>
    </source>
</evidence>